<keyword evidence="14" id="KW-1185">Reference proteome</keyword>
<organism evidence="13 14">
    <name type="scientific">Tachysurus vachellii</name>
    <name type="common">Darkbarbel catfish</name>
    <name type="synonym">Pelteobagrus vachellii</name>
    <dbReference type="NCBI Taxonomy" id="175792"/>
    <lineage>
        <taxon>Eukaryota</taxon>
        <taxon>Metazoa</taxon>
        <taxon>Chordata</taxon>
        <taxon>Craniata</taxon>
        <taxon>Vertebrata</taxon>
        <taxon>Euteleostomi</taxon>
        <taxon>Actinopterygii</taxon>
        <taxon>Neopterygii</taxon>
        <taxon>Teleostei</taxon>
        <taxon>Ostariophysi</taxon>
        <taxon>Siluriformes</taxon>
        <taxon>Bagridae</taxon>
        <taxon>Tachysurus</taxon>
    </lineage>
</organism>
<evidence type="ECO:0000256" key="8">
    <source>
        <dbReference type="ARBA" id="ARBA00023170"/>
    </source>
</evidence>
<evidence type="ECO:0000256" key="7">
    <source>
        <dbReference type="ARBA" id="ARBA00023157"/>
    </source>
</evidence>
<comment type="subcellular location">
    <subcellularLocation>
        <location evidence="1">Cell membrane</location>
        <topology evidence="1">Single-pass type I membrane protein</topology>
    </subcellularLocation>
</comment>
<feature type="chain" id="PRO_5041656000" description="Ig-like domain-containing protein" evidence="11">
    <location>
        <begin position="19"/>
        <end position="226"/>
    </location>
</feature>
<dbReference type="SUPFAM" id="SSF48726">
    <property type="entry name" value="Immunoglobulin"/>
    <property type="match status" value="1"/>
</dbReference>
<keyword evidence="9" id="KW-0325">Glycoprotein</keyword>
<keyword evidence="6" id="KW-0472">Membrane</keyword>
<dbReference type="PANTHER" id="PTHR25466:SF14">
    <property type="entry name" value="BUTYROPHILIN SUBFAMILY 2 MEMBER A2-LIKE-RELATED"/>
    <property type="match status" value="1"/>
</dbReference>
<dbReference type="CDD" id="cd16091">
    <property type="entry name" value="IgV_HHLA2"/>
    <property type="match status" value="1"/>
</dbReference>
<dbReference type="PROSITE" id="PS50835">
    <property type="entry name" value="IG_LIKE"/>
    <property type="match status" value="1"/>
</dbReference>
<dbReference type="FunFam" id="2.60.40.10:FF:000142">
    <property type="entry name" value="V-set domain-containing T-cell activation inhibitor 1"/>
    <property type="match status" value="1"/>
</dbReference>
<dbReference type="GO" id="GO:0007166">
    <property type="term" value="P:cell surface receptor signaling pathway"/>
    <property type="evidence" value="ECO:0007669"/>
    <property type="project" value="TreeGrafter"/>
</dbReference>
<evidence type="ECO:0000256" key="9">
    <source>
        <dbReference type="ARBA" id="ARBA00023180"/>
    </source>
</evidence>
<dbReference type="InterPro" id="IPR051713">
    <property type="entry name" value="T-cell_Activation_Regulation"/>
</dbReference>
<dbReference type="GO" id="GO:0009897">
    <property type="term" value="C:external side of plasma membrane"/>
    <property type="evidence" value="ECO:0007669"/>
    <property type="project" value="TreeGrafter"/>
</dbReference>
<evidence type="ECO:0000256" key="1">
    <source>
        <dbReference type="ARBA" id="ARBA00004251"/>
    </source>
</evidence>
<dbReference type="GO" id="GO:0006955">
    <property type="term" value="P:immune response"/>
    <property type="evidence" value="ECO:0007669"/>
    <property type="project" value="TreeGrafter"/>
</dbReference>
<dbReference type="InterPro" id="IPR007110">
    <property type="entry name" value="Ig-like_dom"/>
</dbReference>
<keyword evidence="2" id="KW-1003">Cell membrane</keyword>
<evidence type="ECO:0000256" key="6">
    <source>
        <dbReference type="ARBA" id="ARBA00023136"/>
    </source>
</evidence>
<evidence type="ECO:0000256" key="10">
    <source>
        <dbReference type="ARBA" id="ARBA00023319"/>
    </source>
</evidence>
<dbReference type="Pfam" id="PF07686">
    <property type="entry name" value="V-set"/>
    <property type="match status" value="1"/>
</dbReference>
<dbReference type="Gene3D" id="2.60.40.10">
    <property type="entry name" value="Immunoglobulins"/>
    <property type="match status" value="2"/>
</dbReference>
<proteinExistence type="predicted"/>
<keyword evidence="7" id="KW-1015">Disulfide bond</keyword>
<keyword evidence="4 11" id="KW-0732">Signal</keyword>
<keyword evidence="8" id="KW-0675">Receptor</keyword>
<dbReference type="GO" id="GO:0071222">
    <property type="term" value="P:cellular response to lipopolysaccharide"/>
    <property type="evidence" value="ECO:0007669"/>
    <property type="project" value="TreeGrafter"/>
</dbReference>
<gene>
    <name evidence="13" type="ORF">Q7C36_019957</name>
</gene>
<protein>
    <recommendedName>
        <fullName evidence="12">Ig-like domain-containing protein</fullName>
    </recommendedName>
</protein>
<keyword evidence="10" id="KW-0393">Immunoglobulin domain</keyword>
<name>A0AA88LSP5_TACVA</name>
<dbReference type="EMBL" id="JAVHJS010000021">
    <property type="protein sequence ID" value="KAK2823357.1"/>
    <property type="molecule type" value="Genomic_DNA"/>
</dbReference>
<accession>A0AA88LSP5</accession>
<evidence type="ECO:0000256" key="11">
    <source>
        <dbReference type="SAM" id="SignalP"/>
    </source>
</evidence>
<evidence type="ECO:0000256" key="5">
    <source>
        <dbReference type="ARBA" id="ARBA00022989"/>
    </source>
</evidence>
<dbReference type="InterPro" id="IPR036179">
    <property type="entry name" value="Ig-like_dom_sf"/>
</dbReference>
<dbReference type="PANTHER" id="PTHR25466">
    <property type="entry name" value="T-LYMPHOCYTE ACTIVATION ANTIGEN"/>
    <property type="match status" value="1"/>
</dbReference>
<evidence type="ECO:0000259" key="12">
    <source>
        <dbReference type="PROSITE" id="PS50835"/>
    </source>
</evidence>
<feature type="domain" description="Ig-like" evidence="12">
    <location>
        <begin position="28"/>
        <end position="125"/>
    </location>
</feature>
<sequence>MLLKTSTALLIFLRISVSIKSPPKDTPITCLFHDDCILPCSFTPTGAVVIHWYKQQIPVHSYYYNKDQFGLQNKHFSGRTCLFNLQIAQGNASLVLRKVKVLDRGRYKCYTSTRKGNQETFVNLDVKALIQMVKVDIIEKTVNCLAQNIYPVPQLFWSTEPPTDLGSLHNHTCNTADSKGLFTIESSINIRGNISEHAYFCSVVSGDKSQVWTASVKQQGISHSNL</sequence>
<dbReference type="GO" id="GO:0042102">
    <property type="term" value="P:positive regulation of T cell proliferation"/>
    <property type="evidence" value="ECO:0007669"/>
    <property type="project" value="TreeGrafter"/>
</dbReference>
<dbReference type="Proteomes" id="UP001187315">
    <property type="component" value="Unassembled WGS sequence"/>
</dbReference>
<reference evidence="13" key="1">
    <citation type="submission" date="2023-08" db="EMBL/GenBank/DDBJ databases">
        <title>Pelteobagrus vachellii genome.</title>
        <authorList>
            <person name="Liu H."/>
        </authorList>
    </citation>
    <scope>NUCLEOTIDE SEQUENCE</scope>
    <source>
        <strain evidence="13">PRFRI_2022a</strain>
        <tissue evidence="13">Muscle</tissue>
    </source>
</reference>
<dbReference type="AlphaFoldDB" id="A0AA88LSP5"/>
<evidence type="ECO:0000256" key="4">
    <source>
        <dbReference type="ARBA" id="ARBA00022729"/>
    </source>
</evidence>
<evidence type="ECO:0000313" key="14">
    <source>
        <dbReference type="Proteomes" id="UP001187315"/>
    </source>
</evidence>
<comment type="caution">
    <text evidence="13">The sequence shown here is derived from an EMBL/GenBank/DDBJ whole genome shotgun (WGS) entry which is preliminary data.</text>
</comment>
<keyword evidence="3" id="KW-0812">Transmembrane</keyword>
<dbReference type="InterPro" id="IPR013783">
    <property type="entry name" value="Ig-like_fold"/>
</dbReference>
<dbReference type="GO" id="GO:0031295">
    <property type="term" value="P:T cell costimulation"/>
    <property type="evidence" value="ECO:0007669"/>
    <property type="project" value="TreeGrafter"/>
</dbReference>
<dbReference type="InterPro" id="IPR013106">
    <property type="entry name" value="Ig_V-set"/>
</dbReference>
<feature type="signal peptide" evidence="11">
    <location>
        <begin position="1"/>
        <end position="18"/>
    </location>
</feature>
<evidence type="ECO:0000313" key="13">
    <source>
        <dbReference type="EMBL" id="KAK2823357.1"/>
    </source>
</evidence>
<evidence type="ECO:0000256" key="3">
    <source>
        <dbReference type="ARBA" id="ARBA00022692"/>
    </source>
</evidence>
<dbReference type="GO" id="GO:0042130">
    <property type="term" value="P:negative regulation of T cell proliferation"/>
    <property type="evidence" value="ECO:0007669"/>
    <property type="project" value="TreeGrafter"/>
</dbReference>
<keyword evidence="5" id="KW-1133">Transmembrane helix</keyword>
<evidence type="ECO:0000256" key="2">
    <source>
        <dbReference type="ARBA" id="ARBA00022475"/>
    </source>
</evidence>